<evidence type="ECO:0000256" key="1">
    <source>
        <dbReference type="ARBA" id="ARBA00004123"/>
    </source>
</evidence>
<keyword evidence="5" id="KW-0539">Nucleus</keyword>
<comment type="similarity">
    <text evidence="2">Belongs to the DNA repair metallo-beta-lactamase (DRMBL) family.</text>
</comment>
<name>A0A3N4ITZ5_ASCIM</name>
<keyword evidence="4" id="KW-0234">DNA repair</keyword>
<dbReference type="OrthoDB" id="262529at2759"/>
<dbReference type="Proteomes" id="UP000275078">
    <property type="component" value="Unassembled WGS sequence"/>
</dbReference>
<dbReference type="Gene3D" id="3.40.50.12650">
    <property type="match status" value="1"/>
</dbReference>
<evidence type="ECO:0000313" key="8">
    <source>
        <dbReference type="Proteomes" id="UP000275078"/>
    </source>
</evidence>
<feature type="non-terminal residue" evidence="7">
    <location>
        <position position="1"/>
    </location>
</feature>
<reference evidence="7 8" key="1">
    <citation type="journal article" date="2018" name="Nat. Ecol. Evol.">
        <title>Pezizomycetes genomes reveal the molecular basis of ectomycorrhizal truffle lifestyle.</title>
        <authorList>
            <person name="Murat C."/>
            <person name="Payen T."/>
            <person name="Noel B."/>
            <person name="Kuo A."/>
            <person name="Morin E."/>
            <person name="Chen J."/>
            <person name="Kohler A."/>
            <person name="Krizsan K."/>
            <person name="Balestrini R."/>
            <person name="Da Silva C."/>
            <person name="Montanini B."/>
            <person name="Hainaut M."/>
            <person name="Levati E."/>
            <person name="Barry K.W."/>
            <person name="Belfiori B."/>
            <person name="Cichocki N."/>
            <person name="Clum A."/>
            <person name="Dockter R.B."/>
            <person name="Fauchery L."/>
            <person name="Guy J."/>
            <person name="Iotti M."/>
            <person name="Le Tacon F."/>
            <person name="Lindquist E.A."/>
            <person name="Lipzen A."/>
            <person name="Malagnac F."/>
            <person name="Mello A."/>
            <person name="Molinier V."/>
            <person name="Miyauchi S."/>
            <person name="Poulain J."/>
            <person name="Riccioni C."/>
            <person name="Rubini A."/>
            <person name="Sitrit Y."/>
            <person name="Splivallo R."/>
            <person name="Traeger S."/>
            <person name="Wang M."/>
            <person name="Zifcakova L."/>
            <person name="Wipf D."/>
            <person name="Zambonelli A."/>
            <person name="Paolocci F."/>
            <person name="Nowrousian M."/>
            <person name="Ottonello S."/>
            <person name="Baldrian P."/>
            <person name="Spatafora J.W."/>
            <person name="Henrissat B."/>
            <person name="Nagy L.G."/>
            <person name="Aury J.M."/>
            <person name="Wincker P."/>
            <person name="Grigoriev I.V."/>
            <person name="Bonfante P."/>
            <person name="Martin F.M."/>
        </authorList>
    </citation>
    <scope>NUCLEOTIDE SEQUENCE [LARGE SCALE GENOMIC DNA]</scope>
    <source>
        <strain evidence="7 8">RN42</strain>
    </source>
</reference>
<dbReference type="GO" id="GO:0003684">
    <property type="term" value="F:damaged DNA binding"/>
    <property type="evidence" value="ECO:0007669"/>
    <property type="project" value="TreeGrafter"/>
</dbReference>
<dbReference type="STRING" id="1160509.A0A3N4ITZ5"/>
<dbReference type="GO" id="GO:0036297">
    <property type="term" value="P:interstrand cross-link repair"/>
    <property type="evidence" value="ECO:0007669"/>
    <property type="project" value="TreeGrafter"/>
</dbReference>
<dbReference type="Pfam" id="PF07522">
    <property type="entry name" value="DRMBL"/>
    <property type="match status" value="1"/>
</dbReference>
<dbReference type="SUPFAM" id="SSF56281">
    <property type="entry name" value="Metallo-hydrolase/oxidoreductase"/>
    <property type="match status" value="1"/>
</dbReference>
<proteinExistence type="inferred from homology"/>
<evidence type="ECO:0000256" key="5">
    <source>
        <dbReference type="ARBA" id="ARBA00023242"/>
    </source>
</evidence>
<dbReference type="InterPro" id="IPR036866">
    <property type="entry name" value="RibonucZ/Hydroxyglut_hydro"/>
</dbReference>
<keyword evidence="8" id="KW-1185">Reference proteome</keyword>
<dbReference type="GO" id="GO:0006303">
    <property type="term" value="P:double-strand break repair via nonhomologous end joining"/>
    <property type="evidence" value="ECO:0007669"/>
    <property type="project" value="TreeGrafter"/>
</dbReference>
<gene>
    <name evidence="7" type="ORF">BJ508DRAFT_198648</name>
</gene>
<dbReference type="GO" id="GO:0005634">
    <property type="term" value="C:nucleus"/>
    <property type="evidence" value="ECO:0007669"/>
    <property type="project" value="UniProtKB-SubCell"/>
</dbReference>
<organism evidence="7 8">
    <name type="scientific">Ascobolus immersus RN42</name>
    <dbReference type="NCBI Taxonomy" id="1160509"/>
    <lineage>
        <taxon>Eukaryota</taxon>
        <taxon>Fungi</taxon>
        <taxon>Dikarya</taxon>
        <taxon>Ascomycota</taxon>
        <taxon>Pezizomycotina</taxon>
        <taxon>Pezizomycetes</taxon>
        <taxon>Pezizales</taxon>
        <taxon>Ascobolaceae</taxon>
        <taxon>Ascobolus</taxon>
    </lineage>
</organism>
<evidence type="ECO:0000259" key="6">
    <source>
        <dbReference type="Pfam" id="PF07522"/>
    </source>
</evidence>
<dbReference type="EMBL" id="ML119646">
    <property type="protein sequence ID" value="RPA87680.1"/>
    <property type="molecule type" value="Genomic_DNA"/>
</dbReference>
<comment type="subcellular location">
    <subcellularLocation>
        <location evidence="1">Nucleus</location>
    </subcellularLocation>
</comment>
<dbReference type="PANTHER" id="PTHR23240">
    <property type="entry name" value="DNA CROSS-LINK REPAIR PROTEIN PSO2/SNM1-RELATED"/>
    <property type="match status" value="1"/>
</dbReference>
<evidence type="ECO:0000256" key="2">
    <source>
        <dbReference type="ARBA" id="ARBA00010304"/>
    </source>
</evidence>
<dbReference type="GO" id="GO:0035312">
    <property type="term" value="F:5'-3' DNA exonuclease activity"/>
    <property type="evidence" value="ECO:0007669"/>
    <property type="project" value="TreeGrafter"/>
</dbReference>
<dbReference type="CDD" id="cd16273">
    <property type="entry name" value="SNM1A-1C-like_MBL-fold"/>
    <property type="match status" value="1"/>
</dbReference>
<evidence type="ECO:0000256" key="4">
    <source>
        <dbReference type="ARBA" id="ARBA00023204"/>
    </source>
</evidence>
<feature type="domain" description="DNA repair metallo-beta-lactamase" evidence="6">
    <location>
        <begin position="277"/>
        <end position="409"/>
    </location>
</feature>
<dbReference type="Gene3D" id="3.60.15.10">
    <property type="entry name" value="Ribonuclease Z/Hydroxyacylglutathione hydrolase-like"/>
    <property type="match status" value="1"/>
</dbReference>
<evidence type="ECO:0000313" key="7">
    <source>
        <dbReference type="EMBL" id="RPA87680.1"/>
    </source>
</evidence>
<protein>
    <submittedName>
        <fullName evidence="7">DRMBL-domain-containing protein</fullName>
    </submittedName>
</protein>
<dbReference type="AlphaFoldDB" id="A0A3N4ITZ5"/>
<dbReference type="PANTHER" id="PTHR23240:SF6">
    <property type="entry name" value="DNA CROSS-LINK REPAIR 1A PROTEIN"/>
    <property type="match status" value="1"/>
</dbReference>
<dbReference type="InterPro" id="IPR011084">
    <property type="entry name" value="DRMBL"/>
</dbReference>
<accession>A0A3N4ITZ5</accession>
<feature type="non-terminal residue" evidence="7">
    <location>
        <position position="432"/>
    </location>
</feature>
<evidence type="ECO:0000256" key="3">
    <source>
        <dbReference type="ARBA" id="ARBA00022763"/>
    </source>
</evidence>
<sequence>NAFTKLLQNNAEQAQWRQAADTAASEYGKPAVERSCPFYKKLYGGILTVDAFRYSKVDGCKAYFLSHFHSDHYTGLSSTWTHGPIYCSRATANLVKLRLRVKPEFVKVLPWDKDYLIPDGAGIKVRLIDANHCPGSGIFLFTNPRGLTILHCGDFRANKTMLRSLANTRIDELYLDTTYLTPKYAFPRQSAVISACASLVSSLANPTPSLLKTLQSYLPPPNPNPSPSNPPGRLLVVIGTYSIGKERICLGIASALHTKIFAAPAKMATAKALEDPHLNSFLTPIPEDAQVHMTTLKDITVDSLKSYLSTLSTGGFTRIVGIKPTGWSYRPPGNRGLDKPSVRSILDDEAWESPFGVADLKPRGVGTGARDGDVAVYMVPYSEHSSFRELTRFVCGLEVGRVVPTVNVGTERGRERMRGWMGRWEEEKRKRG</sequence>
<keyword evidence="3" id="KW-0227">DNA damage</keyword>